<dbReference type="PROSITE" id="PS50893">
    <property type="entry name" value="ABC_TRANSPORTER_2"/>
    <property type="match status" value="1"/>
</dbReference>
<dbReference type="Gene3D" id="3.40.50.300">
    <property type="entry name" value="P-loop containing nucleotide triphosphate hydrolases"/>
    <property type="match status" value="1"/>
</dbReference>
<dbReference type="PIRSF" id="PIRSF039137">
    <property type="entry name" value="ABC_branched_ATPase"/>
    <property type="match status" value="1"/>
</dbReference>
<dbReference type="GO" id="GO:0005524">
    <property type="term" value="F:ATP binding"/>
    <property type="evidence" value="ECO:0007669"/>
    <property type="project" value="UniProtKB-KW"/>
</dbReference>
<dbReference type="PROSITE" id="PS00211">
    <property type="entry name" value="ABC_TRANSPORTER_1"/>
    <property type="match status" value="1"/>
</dbReference>
<sequence length="236" mass="25294">MSLLFVENLAVSYGNIKAVRGVSLKVDEGERVCLIGANGAGKTTLLKAIVGMLPPAKGSVHFAGQSITHKPSFQIVRLGLAMVPEGRGIFSRLTVAENLAMGAYARRDDAAVRQETDAMYQRFERLGERRNQPAGQLSGGEQQMLAIGRALLSRPRLLLLDEPSMGLAPMMVEKIFDTLRDIAARGVSIFLVEQNARLALESCDRGYIMASGNITGAGTAATLIDDPAVQEAYFGA</sequence>
<comment type="similarity">
    <text evidence="1">Belongs to the ABC transporter superfamily.</text>
</comment>
<dbReference type="InterPro" id="IPR017871">
    <property type="entry name" value="ABC_transporter-like_CS"/>
</dbReference>
<dbReference type="GO" id="GO:0016887">
    <property type="term" value="F:ATP hydrolysis activity"/>
    <property type="evidence" value="ECO:0007669"/>
    <property type="project" value="InterPro"/>
</dbReference>
<dbReference type="GO" id="GO:0015807">
    <property type="term" value="P:L-amino acid transport"/>
    <property type="evidence" value="ECO:0007669"/>
    <property type="project" value="TreeGrafter"/>
</dbReference>
<dbReference type="EMBL" id="BGOW01000050">
    <property type="protein sequence ID" value="GCB02357.1"/>
    <property type="molecule type" value="Genomic_DNA"/>
</dbReference>
<proteinExistence type="inferred from homology"/>
<keyword evidence="9" id="KW-1185">Reference proteome</keyword>
<keyword evidence="6" id="KW-0029">Amino-acid transport</keyword>
<gene>
    <name evidence="8" type="ORF">SFMTTN_3474</name>
</gene>
<dbReference type="SMART" id="SM00382">
    <property type="entry name" value="AAA"/>
    <property type="match status" value="1"/>
</dbReference>
<dbReference type="PANTHER" id="PTHR43820">
    <property type="entry name" value="HIGH-AFFINITY BRANCHED-CHAIN AMINO ACID TRANSPORT ATP-BINDING PROTEIN LIVF"/>
    <property type="match status" value="1"/>
</dbReference>
<dbReference type="GO" id="GO:0015658">
    <property type="term" value="F:branched-chain amino acid transmembrane transporter activity"/>
    <property type="evidence" value="ECO:0007669"/>
    <property type="project" value="InterPro"/>
</dbReference>
<reference evidence="8 9" key="1">
    <citation type="journal article" date="2019" name="Front. Microbiol.">
        <title>Genomes of Neutrophilic Sulfur-Oxidizing Chemolithoautotrophs Representing 9 Proteobacterial Species From 8 Genera.</title>
        <authorList>
            <person name="Watanabe T."/>
            <person name="Kojima H."/>
            <person name="Umezawa K."/>
            <person name="Hori C."/>
            <person name="Takasuka T.E."/>
            <person name="Kato Y."/>
            <person name="Fukui M."/>
        </authorList>
    </citation>
    <scope>NUCLEOTIDE SEQUENCE [LARGE SCALE GENOMIC DNA]</scope>
    <source>
        <strain evidence="8 9">TTN</strain>
    </source>
</reference>
<name>A0A401K0D0_9PROT</name>
<evidence type="ECO:0000256" key="1">
    <source>
        <dbReference type="ARBA" id="ARBA00005417"/>
    </source>
</evidence>
<dbReference type="Pfam" id="PF00005">
    <property type="entry name" value="ABC_tran"/>
    <property type="match status" value="1"/>
</dbReference>
<dbReference type="InterPro" id="IPR003439">
    <property type="entry name" value="ABC_transporter-like_ATP-bd"/>
</dbReference>
<evidence type="ECO:0000256" key="2">
    <source>
        <dbReference type="ARBA" id="ARBA00022448"/>
    </source>
</evidence>
<dbReference type="OrthoDB" id="9776369at2"/>
<dbReference type="CDD" id="cd03224">
    <property type="entry name" value="ABC_TM1139_LivF_branched"/>
    <property type="match status" value="1"/>
</dbReference>
<dbReference type="PANTHER" id="PTHR43820:SF4">
    <property type="entry name" value="HIGH-AFFINITY BRANCHED-CHAIN AMINO ACID TRANSPORT ATP-BINDING PROTEIN LIVF"/>
    <property type="match status" value="1"/>
</dbReference>
<keyword evidence="4" id="KW-0547">Nucleotide-binding</keyword>
<evidence type="ECO:0000313" key="8">
    <source>
        <dbReference type="EMBL" id="GCB02357.1"/>
    </source>
</evidence>
<accession>A0A401K0D0</accession>
<protein>
    <submittedName>
        <fullName evidence="8">Branched-chain amino acid transport ATP-binding protein LivF</fullName>
    </submittedName>
</protein>
<dbReference type="SUPFAM" id="SSF52540">
    <property type="entry name" value="P-loop containing nucleoside triphosphate hydrolases"/>
    <property type="match status" value="1"/>
</dbReference>
<dbReference type="InterPro" id="IPR003593">
    <property type="entry name" value="AAA+_ATPase"/>
</dbReference>
<keyword evidence="2" id="KW-0813">Transport</keyword>
<dbReference type="AlphaFoldDB" id="A0A401K0D0"/>
<evidence type="ECO:0000256" key="3">
    <source>
        <dbReference type="ARBA" id="ARBA00022475"/>
    </source>
</evidence>
<keyword evidence="3" id="KW-1003">Cell membrane</keyword>
<dbReference type="InterPro" id="IPR052156">
    <property type="entry name" value="BCAA_Transport_ATP-bd_LivF"/>
</dbReference>
<dbReference type="InterPro" id="IPR030660">
    <property type="entry name" value="ABC_branched_ATPase_LivF/BraG"/>
</dbReference>
<dbReference type="InterPro" id="IPR027417">
    <property type="entry name" value="P-loop_NTPase"/>
</dbReference>
<dbReference type="Proteomes" id="UP000286806">
    <property type="component" value="Unassembled WGS sequence"/>
</dbReference>
<keyword evidence="5 8" id="KW-0067">ATP-binding</keyword>
<evidence type="ECO:0000256" key="5">
    <source>
        <dbReference type="ARBA" id="ARBA00022840"/>
    </source>
</evidence>
<evidence type="ECO:0000259" key="7">
    <source>
        <dbReference type="PROSITE" id="PS50893"/>
    </source>
</evidence>
<evidence type="ECO:0000313" key="9">
    <source>
        <dbReference type="Proteomes" id="UP000286806"/>
    </source>
</evidence>
<comment type="caution">
    <text evidence="8">The sequence shown here is derived from an EMBL/GenBank/DDBJ whole genome shotgun (WGS) entry which is preliminary data.</text>
</comment>
<evidence type="ECO:0000256" key="6">
    <source>
        <dbReference type="ARBA" id="ARBA00022970"/>
    </source>
</evidence>
<keyword evidence="3" id="KW-0472">Membrane</keyword>
<evidence type="ECO:0000256" key="4">
    <source>
        <dbReference type="ARBA" id="ARBA00022741"/>
    </source>
</evidence>
<organism evidence="8 9">
    <name type="scientific">Sulfuriferula multivorans</name>
    <dbReference type="NCBI Taxonomy" id="1559896"/>
    <lineage>
        <taxon>Bacteria</taxon>
        <taxon>Pseudomonadati</taxon>
        <taxon>Pseudomonadota</taxon>
        <taxon>Betaproteobacteria</taxon>
        <taxon>Nitrosomonadales</taxon>
        <taxon>Sulfuricellaceae</taxon>
        <taxon>Sulfuriferula</taxon>
    </lineage>
</organism>
<feature type="domain" description="ABC transporter" evidence="7">
    <location>
        <begin position="4"/>
        <end position="236"/>
    </location>
</feature>